<dbReference type="Pfam" id="PF00656">
    <property type="entry name" value="Peptidase_C14"/>
    <property type="match status" value="1"/>
</dbReference>
<dbReference type="InterPro" id="IPR011600">
    <property type="entry name" value="Pept_C14_caspase"/>
</dbReference>
<name>A0A975HFB8_9SPHN</name>
<evidence type="ECO:0000256" key="1">
    <source>
        <dbReference type="SAM" id="SignalP"/>
    </source>
</evidence>
<evidence type="ECO:0000313" key="4">
    <source>
        <dbReference type="Proteomes" id="UP000664914"/>
    </source>
</evidence>
<evidence type="ECO:0000313" key="3">
    <source>
        <dbReference type="EMBL" id="QTH21764.1"/>
    </source>
</evidence>
<dbReference type="PANTHER" id="PTHR48104:SF30">
    <property type="entry name" value="METACASPASE-1"/>
    <property type="match status" value="1"/>
</dbReference>
<dbReference type="PANTHER" id="PTHR48104">
    <property type="entry name" value="METACASPASE-4"/>
    <property type="match status" value="1"/>
</dbReference>
<accession>A0A975HFB8</accession>
<dbReference type="SUPFAM" id="SSF52129">
    <property type="entry name" value="Caspase-like"/>
    <property type="match status" value="1"/>
</dbReference>
<dbReference type="InterPro" id="IPR050452">
    <property type="entry name" value="Metacaspase"/>
</dbReference>
<protein>
    <submittedName>
        <fullName evidence="3">Caspase family protein</fullName>
    </submittedName>
</protein>
<organism evidence="3 4">
    <name type="scientific">Rhizorhabdus wittichii</name>
    <dbReference type="NCBI Taxonomy" id="160791"/>
    <lineage>
        <taxon>Bacteria</taxon>
        <taxon>Pseudomonadati</taxon>
        <taxon>Pseudomonadota</taxon>
        <taxon>Alphaproteobacteria</taxon>
        <taxon>Sphingomonadales</taxon>
        <taxon>Sphingomonadaceae</taxon>
        <taxon>Rhizorhabdus</taxon>
    </lineage>
</organism>
<dbReference type="EMBL" id="CP059319">
    <property type="protein sequence ID" value="QTH21764.1"/>
    <property type="molecule type" value="Genomic_DNA"/>
</dbReference>
<feature type="signal peptide" evidence="1">
    <location>
        <begin position="1"/>
        <end position="22"/>
    </location>
</feature>
<feature type="domain" description="Peptidase C14 caspase" evidence="2">
    <location>
        <begin position="25"/>
        <end position="249"/>
    </location>
</feature>
<proteinExistence type="predicted"/>
<keyword evidence="1" id="KW-0732">Signal</keyword>
<dbReference type="GO" id="GO:0004197">
    <property type="term" value="F:cysteine-type endopeptidase activity"/>
    <property type="evidence" value="ECO:0007669"/>
    <property type="project" value="InterPro"/>
</dbReference>
<dbReference type="GO" id="GO:0005737">
    <property type="term" value="C:cytoplasm"/>
    <property type="evidence" value="ECO:0007669"/>
    <property type="project" value="TreeGrafter"/>
</dbReference>
<dbReference type="AlphaFoldDB" id="A0A975HFB8"/>
<dbReference type="GO" id="GO:0006508">
    <property type="term" value="P:proteolysis"/>
    <property type="evidence" value="ECO:0007669"/>
    <property type="project" value="InterPro"/>
</dbReference>
<feature type="chain" id="PRO_5037769556" evidence="1">
    <location>
        <begin position="23"/>
        <end position="431"/>
    </location>
</feature>
<dbReference type="InterPro" id="IPR029030">
    <property type="entry name" value="Caspase-like_dom_sf"/>
</dbReference>
<sequence>MRPRFLLAALAGALLSAAPAAAETRAVLVGVSHFSDPRLAAFALPGAARDVERMAGALATLGVDRAALTMLTGDGATLAAIRAALDRLAAASAAGDRAVIFLSGHGTQAPARTADLIEPDGKDELFLAADAGAWDPRSRTVPGALVDDEIGRRIGELRARGVDVWMVIDSCTGGGLLRGSGTPKAIPPARLGIPAGAPLRGAVDPSGFVDGGLAGGGRLVAFAAAGPGAIAWDDGDGGAFTTALARAIAPDRPASFAALAAGISGSPRRGGTIGAFWTAGDLSAPLLFDGRSPDMVDFARALPPLPFATTLAIDRAGACKADGGNRPRSDGGGDLTLLLHCDHVRVDMAEPPQPLRIEAWYRDAAGGYTSLAPPLGLVVAPGRWANVGFTFVTRDPGTGRELPKGEETLVLIARDTDGKAIGARLLRFRAA</sequence>
<reference evidence="3" key="2">
    <citation type="submission" date="2021-04" db="EMBL/GenBank/DDBJ databases">
        <title>Isolation and genomic analysis of the ibuprofen-degrading bacterium Sphingomonas strain MPO218.</title>
        <authorList>
            <person name="Aulestia M."/>
            <person name="Flores A."/>
            <person name="Mangas E.L."/>
            <person name="Perez-Pulido A.J."/>
            <person name="Santero E."/>
            <person name="Camacho E.M."/>
        </authorList>
    </citation>
    <scope>NUCLEOTIDE SEQUENCE</scope>
    <source>
        <strain evidence="3">MPO218</strain>
    </source>
</reference>
<dbReference type="RefSeq" id="WP_011952225.1">
    <property type="nucleotide sequence ID" value="NZ_CP059319.1"/>
</dbReference>
<evidence type="ECO:0000259" key="2">
    <source>
        <dbReference type="Pfam" id="PF00656"/>
    </source>
</evidence>
<gene>
    <name evidence="3" type="ORF">HRJ34_26295</name>
</gene>
<dbReference type="Gene3D" id="3.40.50.1460">
    <property type="match status" value="1"/>
</dbReference>
<dbReference type="Proteomes" id="UP000664914">
    <property type="component" value="Chromosome"/>
</dbReference>
<reference evidence="3" key="1">
    <citation type="submission" date="2020-07" db="EMBL/GenBank/DDBJ databases">
        <authorList>
            <person name="Camacho E."/>
        </authorList>
    </citation>
    <scope>NUCLEOTIDE SEQUENCE</scope>
    <source>
        <strain evidence="3">MPO218</strain>
    </source>
</reference>